<dbReference type="InterPro" id="IPR001466">
    <property type="entry name" value="Beta-lactam-related"/>
</dbReference>
<evidence type="ECO:0000313" key="3">
    <source>
        <dbReference type="EMBL" id="KNX37885.1"/>
    </source>
</evidence>
<keyword evidence="4" id="KW-1185">Reference proteome</keyword>
<dbReference type="Pfam" id="PF00144">
    <property type="entry name" value="Beta-lactamase"/>
    <property type="match status" value="1"/>
</dbReference>
<dbReference type="EMBL" id="LAIR01000002">
    <property type="protein sequence ID" value="KNX37885.1"/>
    <property type="molecule type" value="Genomic_DNA"/>
</dbReference>
<protein>
    <submittedName>
        <fullName evidence="3">Uncharacterized protein</fullName>
    </submittedName>
</protein>
<dbReference type="AlphaFoldDB" id="A0A0L6CJT9"/>
<reference evidence="4" key="1">
    <citation type="submission" date="2015-03" db="EMBL/GenBank/DDBJ databases">
        <title>Luteipulveratus halotolerans sp. nov., a novel actinobacterium (Dermacoccaceae) from Sarawak, Malaysia.</title>
        <authorList>
            <person name="Juboi H."/>
            <person name="Basik A."/>
            <person name="Shamsul S.S."/>
            <person name="Arnold P."/>
            <person name="Schmitt E.K."/>
            <person name="Sanglier J.-J."/>
            <person name="Yeo T."/>
        </authorList>
    </citation>
    <scope>NUCLEOTIDE SEQUENCE [LARGE SCALE GENOMIC DNA]</scope>
    <source>
        <strain evidence="4">C296001</strain>
    </source>
</reference>
<dbReference type="Proteomes" id="UP000037397">
    <property type="component" value="Unassembled WGS sequence"/>
</dbReference>
<evidence type="ECO:0000313" key="4">
    <source>
        <dbReference type="Proteomes" id="UP000037397"/>
    </source>
</evidence>
<dbReference type="RefSeq" id="WP_050670280.1">
    <property type="nucleotide sequence ID" value="NZ_LAIR01000002.1"/>
</dbReference>
<dbReference type="OrthoDB" id="3863176at2"/>
<accession>A0A0L6CJT9</accession>
<dbReference type="InterPro" id="IPR056008">
    <property type="entry name" value="DUF7586"/>
</dbReference>
<dbReference type="InterPro" id="IPR012338">
    <property type="entry name" value="Beta-lactam/transpept-like"/>
</dbReference>
<dbReference type="Gene3D" id="3.40.710.10">
    <property type="entry name" value="DD-peptidase/beta-lactamase superfamily"/>
    <property type="match status" value="1"/>
</dbReference>
<dbReference type="STRING" id="1631356.VV01_13130"/>
<feature type="domain" description="Beta-lactamase-related" evidence="1">
    <location>
        <begin position="12"/>
        <end position="329"/>
    </location>
</feature>
<dbReference type="PANTHER" id="PTHR46825:SF7">
    <property type="entry name" value="D-ALANYL-D-ALANINE CARBOXYPEPTIDASE"/>
    <property type="match status" value="1"/>
</dbReference>
<name>A0A0L6CJT9_9MICO</name>
<dbReference type="PATRIC" id="fig|1631356.3.peg.2579"/>
<gene>
    <name evidence="3" type="ORF">VV01_13130</name>
</gene>
<dbReference type="SUPFAM" id="SSF56601">
    <property type="entry name" value="beta-lactamase/transpeptidase-like"/>
    <property type="match status" value="1"/>
</dbReference>
<dbReference type="PANTHER" id="PTHR46825">
    <property type="entry name" value="D-ALANYL-D-ALANINE-CARBOXYPEPTIDASE/ENDOPEPTIDASE AMPH"/>
    <property type="match status" value="1"/>
</dbReference>
<organism evidence="3 4">
    <name type="scientific">Luteipulveratus halotolerans</name>
    <dbReference type="NCBI Taxonomy" id="1631356"/>
    <lineage>
        <taxon>Bacteria</taxon>
        <taxon>Bacillati</taxon>
        <taxon>Actinomycetota</taxon>
        <taxon>Actinomycetes</taxon>
        <taxon>Micrococcales</taxon>
        <taxon>Dermacoccaceae</taxon>
        <taxon>Luteipulveratus</taxon>
    </lineage>
</organism>
<dbReference type="InterPro" id="IPR050491">
    <property type="entry name" value="AmpC-like"/>
</dbReference>
<comment type="caution">
    <text evidence="3">The sequence shown here is derived from an EMBL/GenBank/DDBJ whole genome shotgun (WGS) entry which is preliminary data.</text>
</comment>
<dbReference type="Pfam" id="PF24491">
    <property type="entry name" value="DUF7586"/>
    <property type="match status" value="1"/>
</dbReference>
<sequence length="454" mass="48706">MPLTPTTAQHLDARLANEQAQQRLPSITASLLRGGEVVWSGAAGTVDARADGVAATPDTQYRIGSITKTMVAVGVMRLVADGHVRLTDAIRTHLPELDPAFDGVSLTALLTQSSGLYAETLGPWWERSPGVGWADLLPSIRLAHDPGRRFHYSNVGFAVLGRLLEVVRDRPWFDVLADELFAPLSMTRTSYDAVAPSAPGLAVHPLTDQVHDEPSQDTGAMAPAGQIWSTSDDLCRWGAFVQGGDDRVLPDDLRRAMHVPSVVDDTPGRPWTRAYGLGLDVVNRDGVRYIGHGGSMPGFQAAVRVDTRTGDGVAVLTNSTTGPGGDLVGDLLDLVQQHDPRPAAAWHTDPASADAARLAGHWHWGPRRYDLRTTPGGGLELSLAGGSGVWSRFDAAADGTWTGRDDYWAGETLRPFGDGERPAYLDLGSFRLTRDPYDPDADIPGGVEDVGWHS</sequence>
<evidence type="ECO:0000259" key="2">
    <source>
        <dbReference type="Pfam" id="PF24491"/>
    </source>
</evidence>
<proteinExistence type="predicted"/>
<feature type="domain" description="DUF7586" evidence="2">
    <location>
        <begin position="353"/>
        <end position="434"/>
    </location>
</feature>
<evidence type="ECO:0000259" key="1">
    <source>
        <dbReference type="Pfam" id="PF00144"/>
    </source>
</evidence>